<keyword evidence="3" id="KW-1185">Reference proteome</keyword>
<dbReference type="EMBL" id="NBCO01000007">
    <property type="protein sequence ID" value="ORC90702.1"/>
    <property type="molecule type" value="Genomic_DNA"/>
</dbReference>
<gene>
    <name evidence="2" type="ORF">TM35_000071260</name>
</gene>
<proteinExistence type="predicted"/>
<dbReference type="OrthoDB" id="239759at2759"/>
<dbReference type="GeneID" id="39983352"/>
<comment type="caution">
    <text evidence="2">The sequence shown here is derived from an EMBL/GenBank/DDBJ whole genome shotgun (WGS) entry which is preliminary data.</text>
</comment>
<accession>A0A1X0P1A7</accession>
<dbReference type="InterPro" id="IPR001478">
    <property type="entry name" value="PDZ"/>
</dbReference>
<name>A0A1X0P1A7_9TRYP</name>
<dbReference type="SMART" id="SM00228">
    <property type="entry name" value="PDZ"/>
    <property type="match status" value="1"/>
</dbReference>
<evidence type="ECO:0000259" key="1">
    <source>
        <dbReference type="PROSITE" id="PS50106"/>
    </source>
</evidence>
<protein>
    <recommendedName>
        <fullName evidence="1">PDZ domain-containing protein</fullName>
    </recommendedName>
</protein>
<dbReference type="VEuPathDB" id="TriTrypDB:TM35_000071260"/>
<evidence type="ECO:0000313" key="3">
    <source>
        <dbReference type="Proteomes" id="UP000192257"/>
    </source>
</evidence>
<organism evidence="2 3">
    <name type="scientific">Trypanosoma theileri</name>
    <dbReference type="NCBI Taxonomy" id="67003"/>
    <lineage>
        <taxon>Eukaryota</taxon>
        <taxon>Discoba</taxon>
        <taxon>Euglenozoa</taxon>
        <taxon>Kinetoplastea</taxon>
        <taxon>Metakinetoplastina</taxon>
        <taxon>Trypanosomatida</taxon>
        <taxon>Trypanosomatidae</taxon>
        <taxon>Trypanosoma</taxon>
    </lineage>
</organism>
<dbReference type="Gene3D" id="2.30.42.10">
    <property type="match status" value="1"/>
</dbReference>
<dbReference type="PROSITE" id="PS50106">
    <property type="entry name" value="PDZ"/>
    <property type="match status" value="1"/>
</dbReference>
<dbReference type="SUPFAM" id="SSF50156">
    <property type="entry name" value="PDZ domain-like"/>
    <property type="match status" value="1"/>
</dbReference>
<reference evidence="2 3" key="1">
    <citation type="submission" date="2017-03" db="EMBL/GenBank/DDBJ databases">
        <title>An alternative strategy for trypanosome survival in the mammalian bloodstream revealed through genome and transcriptome analysis of the ubiquitous bovine parasite Trypanosoma (Megatrypanum) theileri.</title>
        <authorList>
            <person name="Kelly S."/>
            <person name="Ivens A."/>
            <person name="Mott A."/>
            <person name="O'Neill E."/>
            <person name="Emms D."/>
            <person name="Macleod O."/>
            <person name="Voorheis P."/>
            <person name="Matthews J."/>
            <person name="Matthews K."/>
            <person name="Carrington M."/>
        </authorList>
    </citation>
    <scope>NUCLEOTIDE SEQUENCE [LARGE SCALE GENOMIC DNA]</scope>
    <source>
        <strain evidence="2">Edinburgh</strain>
    </source>
</reference>
<dbReference type="InterPro" id="IPR036034">
    <property type="entry name" value="PDZ_sf"/>
</dbReference>
<evidence type="ECO:0000313" key="2">
    <source>
        <dbReference type="EMBL" id="ORC90702.1"/>
    </source>
</evidence>
<sequence length="288" mass="33773">MNDLVMSELTCRRQTTLFESSVFKVQSLFFIATIGLHIGNEKMNHYVKFMEFLWNSSMILHLYNYYLNKKESLIKDFYLRLNVAMEGPKMEFWDGSLSANRVLVHDKKIDREEKVKQTMGIRTKLVVRNIQPHWENLCRSLFLEYLTSHLQLFSTYNVEHARMQKELLLALHYQKCMEGYYSFSKLLFDDSKFNLIEAPEEIYGLVVSDGRLLNRSGHLVKEHYYQVRVIQSFSPAFPLVQAGDVLLSINGRSVVTLEGAREELRGHPKTLRLLLLRQQRVVSVTVRV</sequence>
<dbReference type="Proteomes" id="UP000192257">
    <property type="component" value="Unassembled WGS sequence"/>
</dbReference>
<feature type="domain" description="PDZ" evidence="1">
    <location>
        <begin position="192"/>
        <end position="279"/>
    </location>
</feature>
<dbReference type="RefSeq" id="XP_028884768.1">
    <property type="nucleotide sequence ID" value="XM_029023572.1"/>
</dbReference>
<dbReference type="AlphaFoldDB" id="A0A1X0P1A7"/>